<dbReference type="Gene3D" id="3.60.21.10">
    <property type="match status" value="1"/>
</dbReference>
<protein>
    <submittedName>
        <fullName evidence="2">Metallophosphoesterase</fullName>
    </submittedName>
</protein>
<sequence>MPSFDLISDLHVDFWVRPSWNPIFSAQQLHRLLKAVVPDIPSQVLVVAGDVGHINKQNVTLLRKLAEVYRHVLVVAGNHDYYLQTPAERHKYKYRSALRVDELRRMLQRIPNVHFLDGSCVKVDGVTYGGCTMWYDFQYGIQILGGHYARIYDHWKQHSNDSRFIAGPAGWLEELIREEKRKLGRIVERADVIVTHVAPDWSRVPEGRELERSTSYYYFDAEPYRKHAEGKLWCYGHVHRRDDYVRHGCRFVNGSLGYPHELHGAPLPAVQIRFGDA</sequence>
<proteinExistence type="predicted"/>
<keyword evidence="3" id="KW-1185">Reference proteome</keyword>
<organism evidence="2 3">
    <name type="scientific">Paenibacillus chartarius</name>
    <dbReference type="NCBI Taxonomy" id="747481"/>
    <lineage>
        <taxon>Bacteria</taxon>
        <taxon>Bacillati</taxon>
        <taxon>Bacillota</taxon>
        <taxon>Bacilli</taxon>
        <taxon>Bacillales</taxon>
        <taxon>Paenibacillaceae</taxon>
        <taxon>Paenibacillus</taxon>
    </lineage>
</organism>
<dbReference type="RefSeq" id="WP_377473111.1">
    <property type="nucleotide sequence ID" value="NZ_JBHLWN010000101.1"/>
</dbReference>
<name>A0ABV6DSM9_9BACL</name>
<gene>
    <name evidence="2" type="ORF">ACFFK0_24970</name>
</gene>
<evidence type="ECO:0000313" key="2">
    <source>
        <dbReference type="EMBL" id="MFC0215654.1"/>
    </source>
</evidence>
<dbReference type="PANTHER" id="PTHR37844:SF2">
    <property type="entry name" value="SER_THR PROTEIN PHOSPHATASE SUPERFAMILY (AFU_ORTHOLOGUE AFUA_1G14840)"/>
    <property type="match status" value="1"/>
</dbReference>
<comment type="caution">
    <text evidence="2">The sequence shown here is derived from an EMBL/GenBank/DDBJ whole genome shotgun (WGS) entry which is preliminary data.</text>
</comment>
<dbReference type="Pfam" id="PF00149">
    <property type="entry name" value="Metallophos"/>
    <property type="match status" value="1"/>
</dbReference>
<accession>A0ABV6DSM9</accession>
<dbReference type="InterPro" id="IPR029052">
    <property type="entry name" value="Metallo-depent_PP-like"/>
</dbReference>
<dbReference type="SUPFAM" id="SSF56300">
    <property type="entry name" value="Metallo-dependent phosphatases"/>
    <property type="match status" value="1"/>
</dbReference>
<dbReference type="PANTHER" id="PTHR37844">
    <property type="entry name" value="SER/THR PROTEIN PHOSPHATASE SUPERFAMILY (AFU_ORTHOLOGUE AFUA_1G14840)"/>
    <property type="match status" value="1"/>
</dbReference>
<evidence type="ECO:0000259" key="1">
    <source>
        <dbReference type="Pfam" id="PF00149"/>
    </source>
</evidence>
<evidence type="ECO:0000313" key="3">
    <source>
        <dbReference type="Proteomes" id="UP001589776"/>
    </source>
</evidence>
<feature type="domain" description="Calcineurin-like phosphoesterase" evidence="1">
    <location>
        <begin position="4"/>
        <end position="240"/>
    </location>
</feature>
<dbReference type="Proteomes" id="UP001589776">
    <property type="component" value="Unassembled WGS sequence"/>
</dbReference>
<reference evidence="2 3" key="1">
    <citation type="submission" date="2024-09" db="EMBL/GenBank/DDBJ databases">
        <authorList>
            <person name="Sun Q."/>
            <person name="Mori K."/>
        </authorList>
    </citation>
    <scope>NUCLEOTIDE SEQUENCE [LARGE SCALE GENOMIC DNA]</scope>
    <source>
        <strain evidence="2 3">CCM 7759</strain>
    </source>
</reference>
<dbReference type="InterPro" id="IPR004843">
    <property type="entry name" value="Calcineurin-like_PHP"/>
</dbReference>
<dbReference type="EMBL" id="JBHLWN010000101">
    <property type="protein sequence ID" value="MFC0215654.1"/>
    <property type="molecule type" value="Genomic_DNA"/>
</dbReference>